<dbReference type="AlphaFoldDB" id="A0A814CRB0"/>
<evidence type="ECO:0000313" key="1">
    <source>
        <dbReference type="EMBL" id="CAF0943443.1"/>
    </source>
</evidence>
<keyword evidence="2" id="KW-1185">Reference proteome</keyword>
<reference evidence="1" key="1">
    <citation type="submission" date="2021-02" db="EMBL/GenBank/DDBJ databases">
        <authorList>
            <person name="Nowell W R."/>
        </authorList>
    </citation>
    <scope>NUCLEOTIDE SEQUENCE</scope>
    <source>
        <strain evidence="1">Ploen Becks lab</strain>
    </source>
</reference>
<comment type="caution">
    <text evidence="1">The sequence shown here is derived from an EMBL/GenBank/DDBJ whole genome shotgun (WGS) entry which is preliminary data.</text>
</comment>
<sequence length="157" mass="18375">MMFSTKNSISDYFNKLIINLDIITEELLIQYVSQIDEQERLGSIRDKMVSKLQNIEHYNLEHFGKDLKFCFFVPNTKRDLPNLDRKGYKFSNRIGVLIILDEFLPKEVLNLITDVMNQKNIELSESQIKPNSKAKHILEALSEDCHQCIIDLIKSKK</sequence>
<gene>
    <name evidence="1" type="ORF">OXX778_LOCUS13549</name>
</gene>
<name>A0A814CRB0_9BILA</name>
<organism evidence="1 2">
    <name type="scientific">Brachionus calyciflorus</name>
    <dbReference type="NCBI Taxonomy" id="104777"/>
    <lineage>
        <taxon>Eukaryota</taxon>
        <taxon>Metazoa</taxon>
        <taxon>Spiralia</taxon>
        <taxon>Gnathifera</taxon>
        <taxon>Rotifera</taxon>
        <taxon>Eurotatoria</taxon>
        <taxon>Monogononta</taxon>
        <taxon>Pseudotrocha</taxon>
        <taxon>Ploima</taxon>
        <taxon>Brachionidae</taxon>
        <taxon>Brachionus</taxon>
    </lineage>
</organism>
<accession>A0A814CRB0</accession>
<dbReference type="EMBL" id="CAJNOC010002623">
    <property type="protein sequence ID" value="CAF0943443.1"/>
    <property type="molecule type" value="Genomic_DNA"/>
</dbReference>
<protein>
    <submittedName>
        <fullName evidence="1">Uncharacterized protein</fullName>
    </submittedName>
</protein>
<evidence type="ECO:0000313" key="2">
    <source>
        <dbReference type="Proteomes" id="UP000663879"/>
    </source>
</evidence>
<dbReference type="Proteomes" id="UP000663879">
    <property type="component" value="Unassembled WGS sequence"/>
</dbReference>
<proteinExistence type="predicted"/>